<dbReference type="RefSeq" id="XP_028138492.1">
    <property type="nucleotide sequence ID" value="XM_028282691.1"/>
</dbReference>
<evidence type="ECO:0000259" key="6">
    <source>
        <dbReference type="PROSITE" id="PS50835"/>
    </source>
</evidence>
<dbReference type="OrthoDB" id="6762635at2759"/>
<dbReference type="InterPro" id="IPR013783">
    <property type="entry name" value="Ig-like_fold"/>
</dbReference>
<sequence length="284" mass="31569">MPKENSFRAILMCVVSLHLVDLRIPSHAIRNQSAKLECHFELDGETLYSVKWYKDGNEFYRYVPRDMPPTQTFPLPGVSVDMHNSTESVVVLSSVQLSSTGLYRCEVSGEAPFFETVTDHQKMTVVALPEEGPKISGGRPRYQVGDTVRVNCTSGKSKPAAQLNWMINGEPADPKFLKGPETVVLGREGLESSVLGLEFVVRHKHFKRGNMKLKCLATIATLYLVSNEESVEGERPQKASVLESRGTAAPSGSRADRVQDKGSKNTLKLKEETITMNLEKEDQQ</sequence>
<name>A0A6P7FUN7_DIAVI</name>
<feature type="region of interest" description="Disordered" evidence="4">
    <location>
        <begin position="233"/>
        <end position="284"/>
    </location>
</feature>
<evidence type="ECO:0000256" key="2">
    <source>
        <dbReference type="ARBA" id="ARBA00022989"/>
    </source>
</evidence>
<keyword evidence="2" id="KW-0472">Membrane</keyword>
<dbReference type="InterPro" id="IPR007110">
    <property type="entry name" value="Ig-like_dom"/>
</dbReference>
<feature type="domain" description="Ig-like" evidence="6">
    <location>
        <begin position="2"/>
        <end position="118"/>
    </location>
</feature>
<dbReference type="FunFam" id="2.60.40.10:FF:001634">
    <property type="entry name" value="Beat-IIIc, isoform B"/>
    <property type="match status" value="1"/>
</dbReference>
<keyword evidence="1" id="KW-0812">Transmembrane</keyword>
<dbReference type="AlphaFoldDB" id="A0A6P7FUN7"/>
<dbReference type="InterPro" id="IPR013106">
    <property type="entry name" value="Ig_V-set"/>
</dbReference>
<dbReference type="PROSITE" id="PS50835">
    <property type="entry name" value="IG_LIKE"/>
    <property type="match status" value="1"/>
</dbReference>
<dbReference type="PANTHER" id="PTHR21261:SF15">
    <property type="entry name" value="BEATEN PATH IIIA, ISOFORM D-RELATED"/>
    <property type="match status" value="1"/>
</dbReference>
<dbReference type="PANTHER" id="PTHR21261">
    <property type="entry name" value="BEAT PROTEIN"/>
    <property type="match status" value="1"/>
</dbReference>
<keyword evidence="3" id="KW-1015">Disulfide bond</keyword>
<protein>
    <submittedName>
        <fullName evidence="7">Uncharacterized protein LOC114332905</fullName>
    </submittedName>
</protein>
<evidence type="ECO:0000256" key="4">
    <source>
        <dbReference type="SAM" id="MobiDB-lite"/>
    </source>
</evidence>
<keyword evidence="5" id="KW-0732">Signal</keyword>
<dbReference type="Gene3D" id="2.60.40.10">
    <property type="entry name" value="Immunoglobulins"/>
    <property type="match status" value="2"/>
</dbReference>
<evidence type="ECO:0000256" key="5">
    <source>
        <dbReference type="SAM" id="SignalP"/>
    </source>
</evidence>
<dbReference type="SUPFAM" id="SSF48726">
    <property type="entry name" value="Immunoglobulin"/>
    <property type="match status" value="1"/>
</dbReference>
<dbReference type="FunFam" id="2.60.40.10:FF:000437">
    <property type="entry name" value="Beat-IIIc, isoform A"/>
    <property type="match status" value="1"/>
</dbReference>
<dbReference type="InParanoid" id="A0A6P7FUN7"/>
<evidence type="ECO:0000256" key="3">
    <source>
        <dbReference type="ARBA" id="ARBA00023157"/>
    </source>
</evidence>
<proteinExistence type="predicted"/>
<keyword evidence="2" id="KW-1133">Transmembrane helix</keyword>
<dbReference type="Pfam" id="PF08205">
    <property type="entry name" value="C2-set_2"/>
    <property type="match status" value="1"/>
</dbReference>
<feature type="chain" id="PRO_5027744462" evidence="5">
    <location>
        <begin position="29"/>
        <end position="284"/>
    </location>
</feature>
<evidence type="ECO:0000256" key="1">
    <source>
        <dbReference type="ARBA" id="ARBA00022692"/>
    </source>
</evidence>
<dbReference type="InterPro" id="IPR013162">
    <property type="entry name" value="CD80_C2-set"/>
</dbReference>
<dbReference type="Pfam" id="PF07686">
    <property type="entry name" value="V-set"/>
    <property type="match status" value="1"/>
</dbReference>
<evidence type="ECO:0000313" key="7">
    <source>
        <dbReference type="RefSeq" id="XP_028138492.1"/>
    </source>
</evidence>
<dbReference type="InterPro" id="IPR036179">
    <property type="entry name" value="Ig-like_dom_sf"/>
</dbReference>
<dbReference type="CDD" id="cd00096">
    <property type="entry name" value="Ig"/>
    <property type="match status" value="1"/>
</dbReference>
<organism evidence="7">
    <name type="scientific">Diabrotica virgifera virgifera</name>
    <name type="common">western corn rootworm</name>
    <dbReference type="NCBI Taxonomy" id="50390"/>
    <lineage>
        <taxon>Eukaryota</taxon>
        <taxon>Metazoa</taxon>
        <taxon>Ecdysozoa</taxon>
        <taxon>Arthropoda</taxon>
        <taxon>Hexapoda</taxon>
        <taxon>Insecta</taxon>
        <taxon>Pterygota</taxon>
        <taxon>Neoptera</taxon>
        <taxon>Endopterygota</taxon>
        <taxon>Coleoptera</taxon>
        <taxon>Polyphaga</taxon>
        <taxon>Cucujiformia</taxon>
        <taxon>Chrysomeloidea</taxon>
        <taxon>Chrysomelidae</taxon>
        <taxon>Galerucinae</taxon>
        <taxon>Diabroticina</taxon>
        <taxon>Diabroticites</taxon>
        <taxon>Diabrotica</taxon>
    </lineage>
</organism>
<accession>A0A6P7FUN7</accession>
<feature type="compositionally biased region" description="Basic and acidic residues" evidence="4">
    <location>
        <begin position="254"/>
        <end position="284"/>
    </location>
</feature>
<dbReference type="FunCoup" id="A0A6P7FUN7">
    <property type="interactions" value="19"/>
</dbReference>
<feature type="signal peptide" evidence="5">
    <location>
        <begin position="1"/>
        <end position="28"/>
    </location>
</feature>
<gene>
    <name evidence="7" type="primary">LOC114332905</name>
</gene>
<reference evidence="7" key="1">
    <citation type="submission" date="2025-08" db="UniProtKB">
        <authorList>
            <consortium name="RefSeq"/>
        </authorList>
    </citation>
    <scope>IDENTIFICATION</scope>
    <source>
        <tissue evidence="7">Whole insect</tissue>
    </source>
</reference>